<dbReference type="Proteomes" id="UP000179807">
    <property type="component" value="Unassembled WGS sequence"/>
</dbReference>
<name>A0A1J4L0A0_9EUKA</name>
<dbReference type="RefSeq" id="XP_068368526.1">
    <property type="nucleotide sequence ID" value="XM_068497635.1"/>
</dbReference>
<dbReference type="GO" id="GO:0006487">
    <property type="term" value="P:protein N-linked glycosylation"/>
    <property type="evidence" value="ECO:0007669"/>
    <property type="project" value="TreeGrafter"/>
</dbReference>
<keyword evidence="1" id="KW-0812">Transmembrane</keyword>
<dbReference type="GO" id="GO:0046921">
    <property type="term" value="F:alpha-(1-&gt;6)-fucosyltransferase activity"/>
    <property type="evidence" value="ECO:0007669"/>
    <property type="project" value="TreeGrafter"/>
</dbReference>
<organism evidence="3 4">
    <name type="scientific">Tritrichomonas foetus</name>
    <dbReference type="NCBI Taxonomy" id="1144522"/>
    <lineage>
        <taxon>Eukaryota</taxon>
        <taxon>Metamonada</taxon>
        <taxon>Parabasalia</taxon>
        <taxon>Tritrichomonadida</taxon>
        <taxon>Tritrichomonadidae</taxon>
        <taxon>Tritrichomonas</taxon>
    </lineage>
</organism>
<evidence type="ECO:0000259" key="2">
    <source>
        <dbReference type="Pfam" id="PF19745"/>
    </source>
</evidence>
<dbReference type="PANTHER" id="PTHR13132:SF29">
    <property type="entry name" value="ALPHA-(1,6)-FUCOSYLTRANSFERASE"/>
    <property type="match status" value="1"/>
</dbReference>
<evidence type="ECO:0000313" key="3">
    <source>
        <dbReference type="EMBL" id="OHT15390.1"/>
    </source>
</evidence>
<feature type="domain" description="Alpha-(1,6)-fucosyltransferase N- and catalytic" evidence="2">
    <location>
        <begin position="175"/>
        <end position="424"/>
    </location>
</feature>
<protein>
    <recommendedName>
        <fullName evidence="2">Alpha-(1,6)-fucosyltransferase N- and catalytic domain-containing protein</fullName>
    </recommendedName>
</protein>
<gene>
    <name evidence="3" type="ORF">TRFO_14146</name>
</gene>
<comment type="caution">
    <text evidence="3">The sequence shown here is derived from an EMBL/GenBank/DDBJ whole genome shotgun (WGS) entry which is preliminary data.</text>
</comment>
<dbReference type="Pfam" id="PF19745">
    <property type="entry name" value="FUT8_N_cat"/>
    <property type="match status" value="1"/>
</dbReference>
<proteinExistence type="predicted"/>
<dbReference type="Gene3D" id="3.40.50.11350">
    <property type="match status" value="1"/>
</dbReference>
<dbReference type="GeneID" id="94832339"/>
<dbReference type="InterPro" id="IPR045573">
    <property type="entry name" value="Fut8_N_cat"/>
</dbReference>
<keyword evidence="1" id="KW-1133">Transmembrane helix</keyword>
<feature type="transmembrane region" description="Helical" evidence="1">
    <location>
        <begin position="12"/>
        <end position="41"/>
    </location>
</feature>
<evidence type="ECO:0000313" key="4">
    <source>
        <dbReference type="Proteomes" id="UP000179807"/>
    </source>
</evidence>
<dbReference type="PANTHER" id="PTHR13132">
    <property type="entry name" value="ALPHA- 1,6 -FUCOSYLTRANSFERASE"/>
    <property type="match status" value="1"/>
</dbReference>
<keyword evidence="1" id="KW-0472">Membrane</keyword>
<reference evidence="3" key="1">
    <citation type="submission" date="2016-10" db="EMBL/GenBank/DDBJ databases">
        <authorList>
            <person name="Benchimol M."/>
            <person name="Almeida L.G."/>
            <person name="Vasconcelos A.T."/>
            <person name="Perreira-Neves A."/>
            <person name="Rosa I.A."/>
            <person name="Tasca T."/>
            <person name="Bogo M.R."/>
            <person name="de Souza W."/>
        </authorList>
    </citation>
    <scope>NUCLEOTIDE SEQUENCE [LARGE SCALE GENOMIC DNA]</scope>
    <source>
        <strain evidence="3">K</strain>
    </source>
</reference>
<sequence>MNLISSYQFIAIGVWGVFIILMFIEYFAIISQPFILLFFIISNLKRHPEQEPFAQFDFSRFNTRHGREQYFNRHLKKHAMWAQLWDELYKEDDAYIHSFLDTLYPTVGSQRSLLFNCDGDGNYTIKNQEKSDKYVFPNHEIYRWMSSNSKLNENYNTNNLTFDDDRTLNLDPYYESLFRNHSKVLPKTREFQEWLYKHQNPMKCEDKKYIEVTISDWGFGAVMKHVSRKFVTALKNGYIVIMHRNKWVWASNGDFCRNDRSFFCFFEEISNCSNYYYSIKSGKNIMHYQGNVYPSPFHYPNWLEDFLRDTPIYQNPEAMLFYTTAQIYTYLMRPNKRLLKWMDDYVKNDSLHTDTRYNKIDVAMHVRHGDKGSEMKLVPTMDYVKALRIIQRIENRKNLTVYVTSEDHNAIKDLKEKVKDCTILYYNQKRANGGFKQFRNDGEYLTLVTMMNLREAIRSKYYIGTEKSNWGYMVHLLRQTAGFHFSDLFFEVGEDYCLSVCHCKMMKAKQKTPYSWGIW</sequence>
<dbReference type="EMBL" id="MLAK01000229">
    <property type="protein sequence ID" value="OHT15390.1"/>
    <property type="molecule type" value="Genomic_DNA"/>
</dbReference>
<keyword evidence="4" id="KW-1185">Reference proteome</keyword>
<accession>A0A1J4L0A0</accession>
<dbReference type="VEuPathDB" id="TrichDB:TRFO_14146"/>
<dbReference type="OrthoDB" id="2014825at2759"/>
<evidence type="ECO:0000256" key="1">
    <source>
        <dbReference type="SAM" id="Phobius"/>
    </source>
</evidence>
<dbReference type="AlphaFoldDB" id="A0A1J4L0A0"/>